<dbReference type="Gene3D" id="2.40.50.100">
    <property type="match status" value="1"/>
</dbReference>
<evidence type="ECO:0000256" key="1">
    <source>
        <dbReference type="ARBA" id="ARBA00004196"/>
    </source>
</evidence>
<evidence type="ECO:0000259" key="3">
    <source>
        <dbReference type="Pfam" id="PF25876"/>
    </source>
</evidence>
<name>A0A2J0KVV8_9BACT</name>
<dbReference type="Pfam" id="PF25967">
    <property type="entry name" value="RND-MFP_C"/>
    <property type="match status" value="1"/>
</dbReference>
<dbReference type="GO" id="GO:0005886">
    <property type="term" value="C:plasma membrane"/>
    <property type="evidence" value="ECO:0007669"/>
    <property type="project" value="TreeGrafter"/>
</dbReference>
<accession>A0A2J0KVV8</accession>
<evidence type="ECO:0000259" key="5">
    <source>
        <dbReference type="Pfam" id="PF25944"/>
    </source>
</evidence>
<organism evidence="7 8">
    <name type="scientific">Candidatus Aquitaenariimonas noxiae</name>
    <dbReference type="NCBI Taxonomy" id="1974741"/>
    <lineage>
        <taxon>Bacteria</taxon>
        <taxon>Pseudomonadati</taxon>
        <taxon>Candidatus Omnitrophota</taxon>
        <taxon>Candidatus Aquitaenariimonas</taxon>
    </lineage>
</organism>
<sequence>MRNLSGIKWILILTAGLLLAGCGPRGPQGPQQKPAEVGVVTIQTERVVLTRELPGRTTAFRMSDIRPQVSGLILKRVFEEGALVQAGDVLYQIDPAQYQAAYDQAKAAVAMIEANLPAVRLREERFKQLIASNAVSLQDYDNTLAVLRQTEAQLESGKAALEAARINLSYTPIKAPISGRTGRSSVTEGAMVTAYQPVPLATVQQLDPIYVDVSQSTAELLRLQKYMTDGKLSSESASRNKVTIILEDGTPYSLEGTLEFRDITVNPATGSVILRITVPNPDSVLLPGMFVRAVLEEGVIEQAIMVPQPGVSRDQKGMPFAWVVDESRNAAIRMLTVERAIRDKWLVSSGLAAGDRVIVEGMQRMRPGIPVTVTAAKVD</sequence>
<dbReference type="Gene3D" id="1.10.287.470">
    <property type="entry name" value="Helix hairpin bin"/>
    <property type="match status" value="1"/>
</dbReference>
<evidence type="ECO:0000313" key="7">
    <source>
        <dbReference type="EMBL" id="PIU41464.1"/>
    </source>
</evidence>
<dbReference type="InterPro" id="IPR058625">
    <property type="entry name" value="MdtA-like_BSH"/>
</dbReference>
<feature type="domain" description="Multidrug resistance protein MdtA-like C-terminal permuted SH3" evidence="6">
    <location>
        <begin position="302"/>
        <end position="364"/>
    </location>
</feature>
<comment type="subcellular location">
    <subcellularLocation>
        <location evidence="1">Cell envelope</location>
    </subcellularLocation>
</comment>
<evidence type="ECO:0000259" key="6">
    <source>
        <dbReference type="Pfam" id="PF25967"/>
    </source>
</evidence>
<dbReference type="GO" id="GO:0022857">
    <property type="term" value="F:transmembrane transporter activity"/>
    <property type="evidence" value="ECO:0007669"/>
    <property type="project" value="InterPro"/>
</dbReference>
<dbReference type="FunFam" id="2.40.420.20:FF:000001">
    <property type="entry name" value="Efflux RND transporter periplasmic adaptor subunit"/>
    <property type="match status" value="1"/>
</dbReference>
<dbReference type="PANTHER" id="PTHR30158">
    <property type="entry name" value="ACRA/E-RELATED COMPONENT OF DRUG EFFLUX TRANSPORTER"/>
    <property type="match status" value="1"/>
</dbReference>
<protein>
    <submittedName>
        <fullName evidence="7">Efflux transporter periplasmic adaptor subunit</fullName>
    </submittedName>
</protein>
<dbReference type="Pfam" id="PF25876">
    <property type="entry name" value="HH_MFP_RND"/>
    <property type="match status" value="1"/>
</dbReference>
<dbReference type="PROSITE" id="PS51257">
    <property type="entry name" value="PROKAR_LIPOPROTEIN"/>
    <property type="match status" value="1"/>
</dbReference>
<dbReference type="EMBL" id="PEWV01000055">
    <property type="protein sequence ID" value="PIU41464.1"/>
    <property type="molecule type" value="Genomic_DNA"/>
</dbReference>
<dbReference type="Gene3D" id="2.40.30.170">
    <property type="match status" value="1"/>
</dbReference>
<evidence type="ECO:0000259" key="4">
    <source>
        <dbReference type="Pfam" id="PF25917"/>
    </source>
</evidence>
<dbReference type="InterPro" id="IPR058626">
    <property type="entry name" value="MdtA-like_b-barrel"/>
</dbReference>
<dbReference type="GO" id="GO:0030313">
    <property type="term" value="C:cell envelope"/>
    <property type="evidence" value="ECO:0007669"/>
    <property type="project" value="UniProtKB-SubCell"/>
</dbReference>
<dbReference type="Pfam" id="PF25917">
    <property type="entry name" value="BSH_RND"/>
    <property type="match status" value="1"/>
</dbReference>
<evidence type="ECO:0000313" key="8">
    <source>
        <dbReference type="Proteomes" id="UP000230052"/>
    </source>
</evidence>
<feature type="domain" description="Multidrug resistance protein MdtA-like beta-barrel" evidence="5">
    <location>
        <begin position="208"/>
        <end position="298"/>
    </location>
</feature>
<reference evidence="7 8" key="1">
    <citation type="submission" date="2017-09" db="EMBL/GenBank/DDBJ databases">
        <title>Depth-based differentiation of microbial function through sediment-hosted aquifers and enrichment of novel symbionts in the deep terrestrial subsurface.</title>
        <authorList>
            <person name="Probst A.J."/>
            <person name="Ladd B."/>
            <person name="Jarett J.K."/>
            <person name="Geller-Mcgrath D.E."/>
            <person name="Sieber C.M."/>
            <person name="Emerson J.B."/>
            <person name="Anantharaman K."/>
            <person name="Thomas B.C."/>
            <person name="Malmstrom R."/>
            <person name="Stieglmeier M."/>
            <person name="Klingl A."/>
            <person name="Woyke T."/>
            <person name="Ryan C.M."/>
            <person name="Banfield J.F."/>
        </authorList>
    </citation>
    <scope>NUCLEOTIDE SEQUENCE [LARGE SCALE GENOMIC DNA]</scope>
    <source>
        <strain evidence="7">CG07_land_8_20_14_0_80_42_15</strain>
    </source>
</reference>
<dbReference type="NCBIfam" id="TIGR01730">
    <property type="entry name" value="RND_mfp"/>
    <property type="match status" value="1"/>
</dbReference>
<comment type="caution">
    <text evidence="7">The sequence shown here is derived from an EMBL/GenBank/DDBJ whole genome shotgun (WGS) entry which is preliminary data.</text>
</comment>
<dbReference type="AlphaFoldDB" id="A0A2J0KVV8"/>
<dbReference type="PANTHER" id="PTHR30158:SF3">
    <property type="entry name" value="MULTIDRUG EFFLUX PUMP SUBUNIT ACRA-RELATED"/>
    <property type="match status" value="1"/>
</dbReference>
<dbReference type="InterPro" id="IPR006143">
    <property type="entry name" value="RND_pump_MFP"/>
</dbReference>
<dbReference type="Proteomes" id="UP000230052">
    <property type="component" value="Unassembled WGS sequence"/>
</dbReference>
<dbReference type="Gene3D" id="2.40.420.20">
    <property type="match status" value="1"/>
</dbReference>
<comment type="similarity">
    <text evidence="2">Belongs to the membrane fusion protein (MFP) (TC 8.A.1) family.</text>
</comment>
<dbReference type="InterPro" id="IPR058624">
    <property type="entry name" value="MdtA-like_HH"/>
</dbReference>
<evidence type="ECO:0000256" key="2">
    <source>
        <dbReference type="ARBA" id="ARBA00009477"/>
    </source>
</evidence>
<dbReference type="Pfam" id="PF25944">
    <property type="entry name" value="Beta-barrel_RND"/>
    <property type="match status" value="1"/>
</dbReference>
<dbReference type="SUPFAM" id="SSF111369">
    <property type="entry name" value="HlyD-like secretion proteins"/>
    <property type="match status" value="1"/>
</dbReference>
<gene>
    <name evidence="7" type="ORF">COS99_05315</name>
</gene>
<feature type="domain" description="Multidrug resistance protein MdtA-like barrel-sandwich hybrid" evidence="4">
    <location>
        <begin position="62"/>
        <end position="204"/>
    </location>
</feature>
<feature type="domain" description="Multidrug resistance protein MdtA-like alpha-helical hairpin" evidence="3">
    <location>
        <begin position="102"/>
        <end position="171"/>
    </location>
</feature>
<dbReference type="InterPro" id="IPR058627">
    <property type="entry name" value="MdtA-like_C"/>
</dbReference>
<proteinExistence type="inferred from homology"/>
<dbReference type="GO" id="GO:0046677">
    <property type="term" value="P:response to antibiotic"/>
    <property type="evidence" value="ECO:0007669"/>
    <property type="project" value="TreeGrafter"/>
</dbReference>